<evidence type="ECO:0000259" key="13">
    <source>
        <dbReference type="PROSITE" id="PS50885"/>
    </source>
</evidence>
<dbReference type="InterPro" id="IPR003660">
    <property type="entry name" value="HAMP_dom"/>
</dbReference>
<comment type="subcellular location">
    <subcellularLocation>
        <location evidence="2">Membrane</location>
    </subcellularLocation>
</comment>
<keyword evidence="9" id="KW-0902">Two-component regulatory system</keyword>
<dbReference type="Gene3D" id="1.10.287.130">
    <property type="match status" value="1"/>
</dbReference>
<evidence type="ECO:0000256" key="3">
    <source>
        <dbReference type="ARBA" id="ARBA00012438"/>
    </source>
</evidence>
<evidence type="ECO:0000313" key="14">
    <source>
        <dbReference type="EMBL" id="MDT0583195.1"/>
    </source>
</evidence>
<dbReference type="InterPro" id="IPR004358">
    <property type="entry name" value="Sig_transdc_His_kin-like_C"/>
</dbReference>
<feature type="transmembrane region" description="Helical" evidence="11">
    <location>
        <begin position="12"/>
        <end position="35"/>
    </location>
</feature>
<dbReference type="InterPro" id="IPR036890">
    <property type="entry name" value="HATPase_C_sf"/>
</dbReference>
<organism evidence="14 15">
    <name type="scientific">Brumicola blandensis</name>
    <dbReference type="NCBI Taxonomy" id="3075611"/>
    <lineage>
        <taxon>Bacteria</taxon>
        <taxon>Pseudomonadati</taxon>
        <taxon>Pseudomonadota</taxon>
        <taxon>Gammaproteobacteria</taxon>
        <taxon>Alteromonadales</taxon>
        <taxon>Alteromonadaceae</taxon>
        <taxon>Brumicola</taxon>
    </lineage>
</organism>
<evidence type="ECO:0000313" key="15">
    <source>
        <dbReference type="Proteomes" id="UP001249020"/>
    </source>
</evidence>
<comment type="catalytic activity">
    <reaction evidence="1">
        <text>ATP + protein L-histidine = ADP + protein N-phospho-L-histidine.</text>
        <dbReference type="EC" id="2.7.13.3"/>
    </reaction>
</comment>
<dbReference type="SMART" id="SM00387">
    <property type="entry name" value="HATPase_c"/>
    <property type="match status" value="1"/>
</dbReference>
<feature type="domain" description="HAMP" evidence="13">
    <location>
        <begin position="182"/>
        <end position="236"/>
    </location>
</feature>
<dbReference type="AlphaFoldDB" id="A0AAW8R558"/>
<evidence type="ECO:0000256" key="5">
    <source>
        <dbReference type="ARBA" id="ARBA00022679"/>
    </source>
</evidence>
<dbReference type="Gene3D" id="6.10.340.10">
    <property type="match status" value="1"/>
</dbReference>
<keyword evidence="6 11" id="KW-0812">Transmembrane</keyword>
<reference evidence="14 15" key="1">
    <citation type="submission" date="2023-09" db="EMBL/GenBank/DDBJ databases">
        <authorList>
            <person name="Rey-Velasco X."/>
        </authorList>
    </citation>
    <scope>NUCLEOTIDE SEQUENCE [LARGE SCALE GENOMIC DNA]</scope>
    <source>
        <strain evidence="14 15">W409</strain>
    </source>
</reference>
<gene>
    <name evidence="14" type="ORF">RM544_11650</name>
</gene>
<keyword evidence="10 11" id="KW-0472">Membrane</keyword>
<dbReference type="InterPro" id="IPR050428">
    <property type="entry name" value="TCS_sensor_his_kinase"/>
</dbReference>
<evidence type="ECO:0000256" key="4">
    <source>
        <dbReference type="ARBA" id="ARBA00022553"/>
    </source>
</evidence>
<dbReference type="Gene3D" id="3.30.565.10">
    <property type="entry name" value="Histidine kinase-like ATPase, C-terminal domain"/>
    <property type="match status" value="1"/>
</dbReference>
<evidence type="ECO:0000256" key="1">
    <source>
        <dbReference type="ARBA" id="ARBA00000085"/>
    </source>
</evidence>
<comment type="caution">
    <text evidence="14">The sequence shown here is derived from an EMBL/GenBank/DDBJ whole genome shotgun (WGS) entry which is preliminary data.</text>
</comment>
<keyword evidence="4" id="KW-0597">Phosphoprotein</keyword>
<dbReference type="InterPro" id="IPR005467">
    <property type="entry name" value="His_kinase_dom"/>
</dbReference>
<accession>A0AAW8R558</accession>
<dbReference type="EMBL" id="JAVRIE010000004">
    <property type="protein sequence ID" value="MDT0583195.1"/>
    <property type="molecule type" value="Genomic_DNA"/>
</dbReference>
<dbReference type="InterPro" id="IPR036097">
    <property type="entry name" value="HisK_dim/P_sf"/>
</dbReference>
<dbReference type="RefSeq" id="WP_311361963.1">
    <property type="nucleotide sequence ID" value="NZ_JAVRIE010000004.1"/>
</dbReference>
<evidence type="ECO:0000256" key="6">
    <source>
        <dbReference type="ARBA" id="ARBA00022692"/>
    </source>
</evidence>
<dbReference type="InterPro" id="IPR003661">
    <property type="entry name" value="HisK_dim/P_dom"/>
</dbReference>
<dbReference type="SMART" id="SM00388">
    <property type="entry name" value="HisKA"/>
    <property type="match status" value="1"/>
</dbReference>
<dbReference type="GO" id="GO:0000155">
    <property type="term" value="F:phosphorelay sensor kinase activity"/>
    <property type="evidence" value="ECO:0007669"/>
    <property type="project" value="InterPro"/>
</dbReference>
<keyword evidence="7 14" id="KW-0418">Kinase</keyword>
<dbReference type="InterPro" id="IPR003594">
    <property type="entry name" value="HATPase_dom"/>
</dbReference>
<dbReference type="PANTHER" id="PTHR45436:SF8">
    <property type="entry name" value="HISTIDINE KINASE"/>
    <property type="match status" value="1"/>
</dbReference>
<dbReference type="SUPFAM" id="SSF47384">
    <property type="entry name" value="Homodimeric domain of signal transducing histidine kinase"/>
    <property type="match status" value="1"/>
</dbReference>
<evidence type="ECO:0000256" key="2">
    <source>
        <dbReference type="ARBA" id="ARBA00004370"/>
    </source>
</evidence>
<evidence type="ECO:0000256" key="8">
    <source>
        <dbReference type="ARBA" id="ARBA00022989"/>
    </source>
</evidence>
<feature type="domain" description="Histidine kinase" evidence="12">
    <location>
        <begin position="244"/>
        <end position="458"/>
    </location>
</feature>
<evidence type="ECO:0000256" key="7">
    <source>
        <dbReference type="ARBA" id="ARBA00022777"/>
    </source>
</evidence>
<evidence type="ECO:0000256" key="9">
    <source>
        <dbReference type="ARBA" id="ARBA00023012"/>
    </source>
</evidence>
<protein>
    <recommendedName>
        <fullName evidence="3">histidine kinase</fullName>
        <ecNumber evidence="3">2.7.13.3</ecNumber>
    </recommendedName>
</protein>
<evidence type="ECO:0000259" key="12">
    <source>
        <dbReference type="PROSITE" id="PS50109"/>
    </source>
</evidence>
<evidence type="ECO:0000256" key="11">
    <source>
        <dbReference type="SAM" id="Phobius"/>
    </source>
</evidence>
<keyword evidence="8 11" id="KW-1133">Transmembrane helix</keyword>
<dbReference type="EC" id="2.7.13.3" evidence="3"/>
<name>A0AAW8R558_9ALTE</name>
<dbReference type="GO" id="GO:0005886">
    <property type="term" value="C:plasma membrane"/>
    <property type="evidence" value="ECO:0007669"/>
    <property type="project" value="TreeGrafter"/>
</dbReference>
<dbReference type="PROSITE" id="PS50885">
    <property type="entry name" value="HAMP"/>
    <property type="match status" value="1"/>
</dbReference>
<dbReference type="PROSITE" id="PS50109">
    <property type="entry name" value="HIS_KIN"/>
    <property type="match status" value="1"/>
</dbReference>
<sequence length="465" mass="51912">MRAIAAFQKSSSFTLSIVFTSLLMMGVVFITYFLILSNDDLLIRESEAAINADIRGFNSLYRVAGARAVEKALNDRIAENGNDFFYHLKDNNDKFVAGNMLFWPEKGSKVVKNGMLSLKIGDDSAQQYDVMAKIMTFTNGQELLIGRNIDDIEIVQWVGKTFGWVMILILCLISAVSIWVAYYVVNRINLISDKADNIITTGKLHERLPVDSNWDDLSKLTIALNKMLEQFETSVQGIKSVSDNIAHDLRTPLTRLQTHIESMSDSSEKESLLKESNNLLSIFNSLLRIADLETEQKTSAFTNVDLTLVLADVIELYEPIIEEHKLHLETVISITDATLYCDKDLVFQTFANIIDNAIKFNQAGGSILITLDAAKLGDQKHAAFRVYDSGMGASKTDFDKLTRRFYRADKSRTRSGNGLGLSLVQAIVNLHEGQLRFVDNPLSQASGLGCEVMLPLRTLQGEQAE</sequence>
<dbReference type="PANTHER" id="PTHR45436">
    <property type="entry name" value="SENSOR HISTIDINE KINASE YKOH"/>
    <property type="match status" value="1"/>
</dbReference>
<keyword evidence="15" id="KW-1185">Reference proteome</keyword>
<dbReference type="CDD" id="cd00082">
    <property type="entry name" value="HisKA"/>
    <property type="match status" value="1"/>
</dbReference>
<proteinExistence type="predicted"/>
<keyword evidence="5" id="KW-0808">Transferase</keyword>
<dbReference type="Pfam" id="PF02518">
    <property type="entry name" value="HATPase_c"/>
    <property type="match status" value="1"/>
</dbReference>
<dbReference type="SUPFAM" id="SSF55874">
    <property type="entry name" value="ATPase domain of HSP90 chaperone/DNA topoisomerase II/histidine kinase"/>
    <property type="match status" value="1"/>
</dbReference>
<dbReference type="PRINTS" id="PR00344">
    <property type="entry name" value="BCTRLSENSOR"/>
</dbReference>
<dbReference type="Proteomes" id="UP001249020">
    <property type="component" value="Unassembled WGS sequence"/>
</dbReference>
<dbReference type="Pfam" id="PF00512">
    <property type="entry name" value="HisKA"/>
    <property type="match status" value="1"/>
</dbReference>
<feature type="transmembrane region" description="Helical" evidence="11">
    <location>
        <begin position="162"/>
        <end position="185"/>
    </location>
</feature>
<evidence type="ECO:0000256" key="10">
    <source>
        <dbReference type="ARBA" id="ARBA00023136"/>
    </source>
</evidence>